<dbReference type="Gene3D" id="3.90.1200.10">
    <property type="match status" value="1"/>
</dbReference>
<dbReference type="InterPro" id="IPR002575">
    <property type="entry name" value="Aminoglycoside_PTrfase"/>
</dbReference>
<accession>A0A1W1DZT3</accession>
<proteinExistence type="predicted"/>
<keyword evidence="2" id="KW-0808">Transferase</keyword>
<gene>
    <name evidence="2" type="ORF">MNB_SUP05-SYMBIONT-4-173</name>
</gene>
<dbReference type="Gene3D" id="3.30.200.20">
    <property type="entry name" value="Phosphorylase Kinase, domain 1"/>
    <property type="match status" value="1"/>
</dbReference>
<dbReference type="AlphaFoldDB" id="A0A1W1DZT3"/>
<protein>
    <submittedName>
        <fullName evidence="2">COG3178: Predicted phosphotransferase related to Ser/Thr protein kinases</fullName>
    </submittedName>
</protein>
<dbReference type="InterPro" id="IPR011009">
    <property type="entry name" value="Kinase-like_dom_sf"/>
</dbReference>
<reference evidence="2" key="1">
    <citation type="submission" date="2016-10" db="EMBL/GenBank/DDBJ databases">
        <authorList>
            <person name="de Groot N.N."/>
        </authorList>
    </citation>
    <scope>NUCLEOTIDE SEQUENCE</scope>
</reference>
<name>A0A1W1DZT3_9ZZZZ</name>
<dbReference type="GO" id="GO:0016301">
    <property type="term" value="F:kinase activity"/>
    <property type="evidence" value="ECO:0007669"/>
    <property type="project" value="UniProtKB-KW"/>
</dbReference>
<dbReference type="Pfam" id="PF01636">
    <property type="entry name" value="APH"/>
    <property type="match status" value="1"/>
</dbReference>
<evidence type="ECO:0000313" key="2">
    <source>
        <dbReference type="EMBL" id="SFV87205.1"/>
    </source>
</evidence>
<sequence length="320" mass="37525">MRLCPLSEIKKMIDKRLDALTDWLETFFGDENFVINNASDDASFRRYFRVERQNTTFIAMDAPPEKENSKTFIKISAMLRVNNIHAPKIIEADLTQGFLLIEDLGNLTFLKALSKDKLITLYKKAIDELIKMQAIDCHNDLPLYDHALLKKEMQLLIDWYLPKNINDKQQQQLADIFQILSDNALNSPQVFVHRDYHARNMMMLDNEVTVIDFQDAVIGSNTYDLCSLLKDAYLQLEPIEIKILLQYYQQQTSNKIKFSEFEKQFELMGLQRHLKILGIFKRLSLRDGKNQYLNDIPLVKKYVLQIANKYPEFALFKEIL</sequence>
<organism evidence="2">
    <name type="scientific">hydrothermal vent metagenome</name>
    <dbReference type="NCBI Taxonomy" id="652676"/>
    <lineage>
        <taxon>unclassified sequences</taxon>
        <taxon>metagenomes</taxon>
        <taxon>ecological metagenomes</taxon>
    </lineage>
</organism>
<evidence type="ECO:0000259" key="1">
    <source>
        <dbReference type="Pfam" id="PF01636"/>
    </source>
</evidence>
<keyword evidence="2" id="KW-0418">Kinase</keyword>
<dbReference type="EMBL" id="FPHY01000167">
    <property type="protein sequence ID" value="SFV87205.1"/>
    <property type="molecule type" value="Genomic_DNA"/>
</dbReference>
<dbReference type="SUPFAM" id="SSF56112">
    <property type="entry name" value="Protein kinase-like (PK-like)"/>
    <property type="match status" value="1"/>
</dbReference>
<feature type="domain" description="Aminoglycoside phosphotransferase" evidence="1">
    <location>
        <begin position="38"/>
        <end position="249"/>
    </location>
</feature>